<dbReference type="PANTHER" id="PTHR36445">
    <property type="entry name" value="GTP CYCLOHYDROLASE MPTA"/>
    <property type="match status" value="1"/>
</dbReference>
<keyword evidence="1" id="KW-0378">Hydrolase</keyword>
<dbReference type="PANTHER" id="PTHR36445:SF1">
    <property type="entry name" value="GTP CYCLOHYDROLASE MPTA"/>
    <property type="match status" value="1"/>
</dbReference>
<dbReference type="Gene3D" id="3.10.270.10">
    <property type="entry name" value="Urate Oxidase"/>
    <property type="match status" value="1"/>
</dbReference>
<evidence type="ECO:0008006" key="4">
    <source>
        <dbReference type="Google" id="ProtNLM"/>
    </source>
</evidence>
<dbReference type="OrthoDB" id="9774824at2"/>
<sequence>MKDIQNQCDSRRINIRKVGIRGLSYPVIVLDKAHRGQKTVATVAMSVNLPHQFKGTHMSRFVEILNGFHERFTLSAYQRILEEMKERLDAGAAHLEMAFPYFFVPDQSGGKQLVRYECRLFGTLADRLELVAEVRVPVAVAPGGGAMAVVAVRMRQLFWIEDLIETVEAALADPGGAFSVERASSAIAAALSATGALIWFRVQVTKQGLDHLAFAVREWPDPPEAVQPVHALSLFGSGPEMPISDLNV</sequence>
<dbReference type="EMBL" id="CP021255">
    <property type="protein sequence ID" value="AVD70527.1"/>
    <property type="molecule type" value="Genomic_DNA"/>
</dbReference>
<organism evidence="2 3">
    <name type="scientific">Desulfobulbus oralis</name>
    <dbReference type="NCBI Taxonomy" id="1986146"/>
    <lineage>
        <taxon>Bacteria</taxon>
        <taxon>Pseudomonadati</taxon>
        <taxon>Thermodesulfobacteriota</taxon>
        <taxon>Desulfobulbia</taxon>
        <taxon>Desulfobulbales</taxon>
        <taxon>Desulfobulbaceae</taxon>
        <taxon>Desulfobulbus</taxon>
    </lineage>
</organism>
<gene>
    <name evidence="2" type="ORF">CAY53_02750</name>
</gene>
<evidence type="ECO:0000313" key="2">
    <source>
        <dbReference type="EMBL" id="AVD70527.1"/>
    </source>
</evidence>
<name>A0A2L1GLN6_9BACT</name>
<reference evidence="2 3" key="1">
    <citation type="journal article" date="2018" name="MBio">
        <title>Insights into the evolution of host association through the isolation and characterization of a novel human periodontal pathobiont, Desulfobulbus oralis.</title>
        <authorList>
            <person name="Cross K.L."/>
            <person name="Chirania P."/>
            <person name="Xiong W."/>
            <person name="Beall C.J."/>
            <person name="Elkins J.G."/>
            <person name="Giannone R.J."/>
            <person name="Griffen A.L."/>
            <person name="Guss A.M."/>
            <person name="Hettich R.L."/>
            <person name="Joshi S.S."/>
            <person name="Mokrzan E.M."/>
            <person name="Martin R.K."/>
            <person name="Zhulin I.B."/>
            <person name="Leys E.J."/>
            <person name="Podar M."/>
        </authorList>
    </citation>
    <scope>NUCLEOTIDE SEQUENCE [LARGE SCALE GENOMIC DNA]</scope>
    <source>
        <strain evidence="2 3">ORNL</strain>
    </source>
</reference>
<accession>A0A2L1GLN6</accession>
<evidence type="ECO:0000313" key="3">
    <source>
        <dbReference type="Proteomes" id="UP000239867"/>
    </source>
</evidence>
<dbReference type="Proteomes" id="UP000239867">
    <property type="component" value="Chromosome"/>
</dbReference>
<dbReference type="AlphaFoldDB" id="A0A2L1GLN6"/>
<dbReference type="InterPro" id="IPR003801">
    <property type="entry name" value="GTP_cyclohydrolase_FolE2/MptA"/>
</dbReference>
<dbReference type="Pfam" id="PF02649">
    <property type="entry name" value="GCHY-1"/>
    <property type="match status" value="1"/>
</dbReference>
<keyword evidence="3" id="KW-1185">Reference proteome</keyword>
<dbReference type="RefSeq" id="WP_104935826.1">
    <property type="nucleotide sequence ID" value="NZ_CP021255.1"/>
</dbReference>
<protein>
    <recommendedName>
        <fullName evidence="4">GTP cyclohydrolase I FolE2</fullName>
    </recommendedName>
</protein>
<dbReference type="GO" id="GO:0003934">
    <property type="term" value="F:GTP cyclohydrolase I activity"/>
    <property type="evidence" value="ECO:0007669"/>
    <property type="project" value="InterPro"/>
</dbReference>
<proteinExistence type="predicted"/>
<dbReference type="KEGG" id="deo:CAY53_02750"/>
<evidence type="ECO:0000256" key="1">
    <source>
        <dbReference type="ARBA" id="ARBA00022801"/>
    </source>
</evidence>